<dbReference type="PANTHER" id="PTHR33722">
    <property type="entry name" value="CATION CHANNEL SPERM-ASSOCIATED PROTEIN SUBUNIT DELTA-RELATED"/>
    <property type="match status" value="1"/>
</dbReference>
<keyword evidence="4 19" id="KW-0812">Transmembrane</keyword>
<dbReference type="PANTHER" id="PTHR33722:SF1">
    <property type="entry name" value="CATION CHANNEL SPERM-ASSOCIATED AUXILIARY SUBUNIT DELTA"/>
    <property type="match status" value="1"/>
</dbReference>
<evidence type="ECO:0000256" key="19">
    <source>
        <dbReference type="SAM" id="Phobius"/>
    </source>
</evidence>
<evidence type="ECO:0000256" key="1">
    <source>
        <dbReference type="ARBA" id="ARBA00010246"/>
    </source>
</evidence>
<keyword evidence="14" id="KW-0966">Cell projection</keyword>
<evidence type="ECO:0000256" key="13">
    <source>
        <dbReference type="ARBA" id="ARBA00023180"/>
    </source>
</evidence>
<evidence type="ECO:0000256" key="4">
    <source>
        <dbReference type="ARBA" id="ARBA00022692"/>
    </source>
</evidence>
<dbReference type="Pfam" id="PF23747">
    <property type="entry name" value="Ig-like_CATSPERD"/>
    <property type="match status" value="1"/>
</dbReference>
<dbReference type="Pfam" id="PF22850">
    <property type="entry name" value="CATSPERD-E_C"/>
    <property type="match status" value="1"/>
</dbReference>
<keyword evidence="3" id="KW-1003">Cell membrane</keyword>
<evidence type="ECO:0000256" key="12">
    <source>
        <dbReference type="ARBA" id="ARBA00023157"/>
    </source>
</evidence>
<feature type="chain" id="PRO_5021268294" description="Cation channel sperm-associated auxiliary subunit delta" evidence="20">
    <location>
        <begin position="29"/>
        <end position="770"/>
    </location>
</feature>
<keyword evidence="10" id="KW-0969">Cilium</keyword>
<dbReference type="GO" id="GO:0030317">
    <property type="term" value="P:flagellated sperm motility"/>
    <property type="evidence" value="ECO:0007669"/>
    <property type="project" value="TreeGrafter"/>
</dbReference>
<keyword evidence="6" id="KW-0221">Differentiation</keyword>
<reference evidence="24" key="2">
    <citation type="submission" date="2025-08" db="UniProtKB">
        <authorList>
            <consortium name="Ensembl"/>
        </authorList>
    </citation>
    <scope>IDENTIFICATION</scope>
</reference>
<evidence type="ECO:0000256" key="3">
    <source>
        <dbReference type="ARBA" id="ARBA00022475"/>
    </source>
</evidence>
<reference evidence="25" key="1">
    <citation type="submission" date="2018-06" db="EMBL/GenBank/DDBJ databases">
        <title>Genome assembly of Danube salmon.</title>
        <authorList>
            <person name="Macqueen D.J."/>
            <person name="Gundappa M.K."/>
        </authorList>
    </citation>
    <scope>NUCLEOTIDE SEQUENCE [LARGE SCALE GENOMIC DNA]</scope>
</reference>
<dbReference type="InterPro" id="IPR028751">
    <property type="entry name" value="CATSPERD/E"/>
</dbReference>
<evidence type="ECO:0000256" key="11">
    <source>
        <dbReference type="ARBA" id="ARBA00023136"/>
    </source>
</evidence>
<evidence type="ECO:0000256" key="16">
    <source>
        <dbReference type="ARBA" id="ARBA00040129"/>
    </source>
</evidence>
<feature type="domain" description="CATSPERD/E C-terminal" evidence="22">
    <location>
        <begin position="552"/>
        <end position="763"/>
    </location>
</feature>
<evidence type="ECO:0000256" key="17">
    <source>
        <dbReference type="ARBA" id="ARBA00041424"/>
    </source>
</evidence>
<evidence type="ECO:0000259" key="22">
    <source>
        <dbReference type="Pfam" id="PF22850"/>
    </source>
</evidence>
<evidence type="ECO:0000256" key="14">
    <source>
        <dbReference type="ARBA" id="ARBA00023273"/>
    </source>
</evidence>
<dbReference type="GO" id="GO:0048240">
    <property type="term" value="P:sperm capacitation"/>
    <property type="evidence" value="ECO:0007669"/>
    <property type="project" value="TreeGrafter"/>
</dbReference>
<dbReference type="STRING" id="62062.ENSHHUP00000072586"/>
<evidence type="ECO:0000256" key="5">
    <source>
        <dbReference type="ARBA" id="ARBA00022729"/>
    </source>
</evidence>
<keyword evidence="25" id="KW-1185">Reference proteome</keyword>
<evidence type="ECO:0000256" key="18">
    <source>
        <dbReference type="ARBA" id="ARBA00046028"/>
    </source>
</evidence>
<sequence length="770" mass="86103">MYKTRWRTHAQAIFIIIIIMSLLPFCTNEEASPGFLWSSTPKQDVERQDRSIRAPSATFLYSAKKRPALVRSHCDNHLALYMGKWILITRALFEESATPLEYKGAGKLQGSVSSAAFVLDSLAIVIDGKLYLYSLTEGTWTPAQGVKSMVSTVSALQCCFSKDKACMDVSSCVLLYNLGSALEDQQVYMSSNGGSSFFNLPMAPKATEFIIGVFNMPTVSSIVAMLADNQRKFSFRHISENRSVQTDNHPMQDPLSSIHVIQPAGMRGHLIIWSPHMLLYSPNHGVVIVPVYIMGEENATLPPPKVTILQVATDDNGAMAVLTSDGVLYYGRAGLEATTVRFASVIDLSKDNLMLFSDYGDLMMIQAREDLLLRGVDFDHKVIIVQQELTRTTPPVQSCPVEQFHSTFAGELFYIDMGSTVHLSAVYIPSPLCKFFPLVTVTESKLLSLDEKCVEDGITTEGTKKYRLDIELKQLFFMEAADGTLKPSSSLRKGSLSTVAVDLMGRNVSCKDFNPLKAHILIGCPPGKHTRVLKDITTCTKGTFTQEQLQDNFSYVIPKTVYDPQHLFRPGSASSDLHISYSITDYFCPILVYHDTPWIPSLELWNGNEFVEQVSADFVMFEVNGMYNYQYLQSVEDAKCVSQPQNWTSLLSQQQYEPNPNTAWTRNNYKSCKDSDGPPLTDPEAQYQVLNMGTRNRILFPNYNGMYVFTAIVVDPSYSYCMLTTTFSVYVYGAFPPHPLPSCVALGIFLAIFVVLLLIGFFFSKRNYKK</sequence>
<evidence type="ECO:0000256" key="6">
    <source>
        <dbReference type="ARBA" id="ARBA00022782"/>
    </source>
</evidence>
<dbReference type="Ensembl" id="ENSHHUT00000074987.1">
    <property type="protein sequence ID" value="ENSHHUP00000072586.1"/>
    <property type="gene ID" value="ENSHHUG00000042608.1"/>
</dbReference>
<protein>
    <recommendedName>
        <fullName evidence="16">Cation channel sperm-associated auxiliary subunit delta</fullName>
    </recommendedName>
    <alternativeName>
        <fullName evidence="17">Transmembrane protein 146</fullName>
    </alternativeName>
</protein>
<name>A0A4W5Q5X9_9TELE</name>
<proteinExistence type="inferred from homology"/>
<dbReference type="InterPro" id="IPR055451">
    <property type="entry name" value="Ig-like_CATSPERD"/>
</dbReference>
<reference evidence="24" key="3">
    <citation type="submission" date="2025-09" db="UniProtKB">
        <authorList>
            <consortium name="Ensembl"/>
        </authorList>
    </citation>
    <scope>IDENTIFICATION</scope>
</reference>
<comment type="function">
    <text evidence="18">Auxiliary component of the CatSper complex, a complex involved in sperm cell hyperactivation. Sperm cell hyperactivation is needed for sperm motility which is essential late in the preparation of sperm for fertilization. Required for CATSPER1 stability before intraflagellar transport and/or incorporation of the CatSper complex channel into the flagellar membrane.</text>
</comment>
<evidence type="ECO:0000256" key="20">
    <source>
        <dbReference type="SAM" id="SignalP"/>
    </source>
</evidence>
<dbReference type="GeneTree" id="ENSGT00940000162714"/>
<dbReference type="Pfam" id="PF15020">
    <property type="entry name" value="Beta-prop_CATSPERD"/>
    <property type="match status" value="1"/>
</dbReference>
<dbReference type="GO" id="GO:0097228">
    <property type="term" value="C:sperm principal piece"/>
    <property type="evidence" value="ECO:0007669"/>
    <property type="project" value="TreeGrafter"/>
</dbReference>
<evidence type="ECO:0000259" key="23">
    <source>
        <dbReference type="Pfam" id="PF23747"/>
    </source>
</evidence>
<evidence type="ECO:0000256" key="2">
    <source>
        <dbReference type="ARBA" id="ARBA00022473"/>
    </source>
</evidence>
<dbReference type="GO" id="GO:0036128">
    <property type="term" value="C:CatSper complex"/>
    <property type="evidence" value="ECO:0007669"/>
    <property type="project" value="InterPro"/>
</dbReference>
<evidence type="ECO:0000256" key="8">
    <source>
        <dbReference type="ARBA" id="ARBA00022871"/>
    </source>
</evidence>
<organism evidence="24 25">
    <name type="scientific">Hucho hucho</name>
    <name type="common">huchen</name>
    <dbReference type="NCBI Taxonomy" id="62062"/>
    <lineage>
        <taxon>Eukaryota</taxon>
        <taxon>Metazoa</taxon>
        <taxon>Chordata</taxon>
        <taxon>Craniata</taxon>
        <taxon>Vertebrata</taxon>
        <taxon>Euteleostomi</taxon>
        <taxon>Actinopterygii</taxon>
        <taxon>Neopterygii</taxon>
        <taxon>Teleostei</taxon>
        <taxon>Protacanthopterygii</taxon>
        <taxon>Salmoniformes</taxon>
        <taxon>Salmonidae</taxon>
        <taxon>Salmoninae</taxon>
        <taxon>Hucho</taxon>
    </lineage>
</organism>
<evidence type="ECO:0000256" key="7">
    <source>
        <dbReference type="ARBA" id="ARBA00022846"/>
    </source>
</evidence>
<keyword evidence="5 20" id="KW-0732">Signal</keyword>
<evidence type="ECO:0000256" key="10">
    <source>
        <dbReference type="ARBA" id="ARBA00023069"/>
    </source>
</evidence>
<dbReference type="AlphaFoldDB" id="A0A4W5Q5X9"/>
<comment type="subcellular location">
    <subcellularLocation>
        <location evidence="15">Cell projection</location>
        <location evidence="15">Cilium</location>
        <location evidence="15">Flagellum membrane</location>
        <topology evidence="15">Single-pass type I membrane protein</topology>
    </subcellularLocation>
</comment>
<feature type="domain" description="CATSPERD beta-propeller" evidence="21">
    <location>
        <begin position="58"/>
        <end position="370"/>
    </location>
</feature>
<keyword evidence="8" id="KW-0744">Spermatogenesis</keyword>
<evidence type="ECO:0000256" key="15">
    <source>
        <dbReference type="ARBA" id="ARBA00037793"/>
    </source>
</evidence>
<accession>A0A4W5Q5X9</accession>
<keyword evidence="7" id="KW-0282">Flagellum</keyword>
<feature type="transmembrane region" description="Helical" evidence="19">
    <location>
        <begin position="744"/>
        <end position="763"/>
    </location>
</feature>
<dbReference type="InterPro" id="IPR053813">
    <property type="entry name" value="CATSPERD_beta-prop"/>
</dbReference>
<feature type="transmembrane region" description="Helical" evidence="19">
    <location>
        <begin position="705"/>
        <end position="732"/>
    </location>
</feature>
<dbReference type="Proteomes" id="UP000314982">
    <property type="component" value="Unassembled WGS sequence"/>
</dbReference>
<evidence type="ECO:0000256" key="9">
    <source>
        <dbReference type="ARBA" id="ARBA00022989"/>
    </source>
</evidence>
<keyword evidence="12" id="KW-1015">Disulfide bond</keyword>
<evidence type="ECO:0000313" key="24">
    <source>
        <dbReference type="Ensembl" id="ENSHHUP00000072586.1"/>
    </source>
</evidence>
<dbReference type="InterPro" id="IPR053814">
    <property type="entry name" value="CATSPERD/E_C"/>
</dbReference>
<keyword evidence="13" id="KW-0325">Glycoprotein</keyword>
<evidence type="ECO:0000313" key="25">
    <source>
        <dbReference type="Proteomes" id="UP000314982"/>
    </source>
</evidence>
<evidence type="ECO:0000259" key="21">
    <source>
        <dbReference type="Pfam" id="PF15020"/>
    </source>
</evidence>
<feature type="signal peptide" evidence="20">
    <location>
        <begin position="1"/>
        <end position="28"/>
    </location>
</feature>
<comment type="similarity">
    <text evidence="1">Belongs to the CATSPERD family.</text>
</comment>
<feature type="domain" description="CATSPERD Ig-like" evidence="23">
    <location>
        <begin position="401"/>
        <end position="521"/>
    </location>
</feature>
<keyword evidence="11 19" id="KW-0472">Membrane</keyword>
<keyword evidence="9 19" id="KW-1133">Transmembrane helix</keyword>
<keyword evidence="2" id="KW-0217">Developmental protein</keyword>